<evidence type="ECO:0000256" key="7">
    <source>
        <dbReference type="SAM" id="Phobius"/>
    </source>
</evidence>
<feature type="transmembrane region" description="Helical" evidence="7">
    <location>
        <begin position="179"/>
        <end position="204"/>
    </location>
</feature>
<dbReference type="InterPro" id="IPR052337">
    <property type="entry name" value="SAT4-like"/>
</dbReference>
<dbReference type="EMBL" id="CAJHIT010000003">
    <property type="protein sequence ID" value="CAD6500446.1"/>
    <property type="molecule type" value="Genomic_DNA"/>
</dbReference>
<dbReference type="Proteomes" id="UP000683417">
    <property type="component" value="Unassembled WGS sequence"/>
</dbReference>
<evidence type="ECO:0000256" key="1">
    <source>
        <dbReference type="ARBA" id="ARBA00004141"/>
    </source>
</evidence>
<name>A0A9W4CXS2_BLUGR</name>
<evidence type="ECO:0000256" key="2">
    <source>
        <dbReference type="ARBA" id="ARBA00022692"/>
    </source>
</evidence>
<evidence type="ECO:0000313" key="9">
    <source>
        <dbReference type="EMBL" id="CAD6500446.1"/>
    </source>
</evidence>
<comment type="subcellular location">
    <subcellularLocation>
        <location evidence="1">Membrane</location>
        <topology evidence="1">Multi-pass membrane protein</topology>
    </subcellularLocation>
</comment>
<evidence type="ECO:0000256" key="3">
    <source>
        <dbReference type="ARBA" id="ARBA00022989"/>
    </source>
</evidence>
<feature type="transmembrane region" description="Helical" evidence="7">
    <location>
        <begin position="97"/>
        <end position="119"/>
    </location>
</feature>
<feature type="transmembrane region" description="Helical" evidence="7">
    <location>
        <begin position="142"/>
        <end position="167"/>
    </location>
</feature>
<sequence length="459" mass="51740">MAHGTRYLCVIHIDSPLYLLLKSSGWLISGGLSDHFGHTALLRAADIDISKVRDACLSARAASFFIAENLYAVEVIVIKVSLCSFFLRIFPQKQFRICCYALVILMSTLAVAWVLLLIFQCKPITSNWNINIEHPRCYNIQIYAYAGAVAAMSQDMCILALPIPLVLKLRISTKKKIGVIAMFSLGISVTIISAVRTQFIYYFGISSDPSWDNVDITIWTSMEISAGLVCCNMPACARLIAHLHREYIYPRHLSIEETHKPFVSKISSQSIEDCKGSMQSRYQSSSSRQSPEHPVPMQSHIQDLNFELDIECGIPKTEVDLRLGAKIVTMDEPYISVTKLCEREVKLSQENYHSPTEPQTHEKNEDIDPRFDRMMQIVRKGPAEIEVPPPAILGSGIMVRKEFTIEEILIENIKNKMKRGNLAAPKLYGERAPILNQQRNLRQNQHSTCADSRKAGSYS</sequence>
<feature type="region of interest" description="Disordered" evidence="6">
    <location>
        <begin position="440"/>
        <end position="459"/>
    </location>
</feature>
<proteinExistence type="inferred from homology"/>
<dbReference type="PANTHER" id="PTHR33048:SF47">
    <property type="entry name" value="INTEGRAL MEMBRANE PROTEIN-RELATED"/>
    <property type="match status" value="1"/>
</dbReference>
<organism evidence="9 10">
    <name type="scientific">Blumeria graminis f. sp. triticale</name>
    <dbReference type="NCBI Taxonomy" id="1689686"/>
    <lineage>
        <taxon>Eukaryota</taxon>
        <taxon>Fungi</taxon>
        <taxon>Dikarya</taxon>
        <taxon>Ascomycota</taxon>
        <taxon>Pezizomycotina</taxon>
        <taxon>Leotiomycetes</taxon>
        <taxon>Erysiphales</taxon>
        <taxon>Erysiphaceae</taxon>
        <taxon>Blumeria</taxon>
    </lineage>
</organism>
<gene>
    <name evidence="9" type="ORF">BGTH12_LOCUS1804</name>
</gene>
<reference evidence="9" key="1">
    <citation type="submission" date="2020-10" db="EMBL/GenBank/DDBJ databases">
        <authorList>
            <person name="Muller C M."/>
        </authorList>
    </citation>
    <scope>NUCLEOTIDE SEQUENCE</scope>
    <source>
        <strain evidence="9">THUN-12</strain>
    </source>
</reference>
<evidence type="ECO:0000256" key="4">
    <source>
        <dbReference type="ARBA" id="ARBA00023136"/>
    </source>
</evidence>
<comment type="caution">
    <text evidence="9">The sequence shown here is derived from an EMBL/GenBank/DDBJ whole genome shotgun (WGS) entry which is preliminary data.</text>
</comment>
<keyword evidence="2 7" id="KW-0812">Transmembrane</keyword>
<dbReference type="InterPro" id="IPR049326">
    <property type="entry name" value="Rhodopsin_dom_fungi"/>
</dbReference>
<comment type="similarity">
    <text evidence="5">Belongs to the SAT4 family.</text>
</comment>
<evidence type="ECO:0000256" key="6">
    <source>
        <dbReference type="SAM" id="MobiDB-lite"/>
    </source>
</evidence>
<feature type="region of interest" description="Disordered" evidence="6">
    <location>
        <begin position="277"/>
        <end position="296"/>
    </location>
</feature>
<feature type="domain" description="Rhodopsin" evidence="8">
    <location>
        <begin position="56"/>
        <end position="241"/>
    </location>
</feature>
<keyword evidence="4 7" id="KW-0472">Membrane</keyword>
<dbReference type="Pfam" id="PF20684">
    <property type="entry name" value="Fung_rhodopsin"/>
    <property type="match status" value="1"/>
</dbReference>
<evidence type="ECO:0000259" key="8">
    <source>
        <dbReference type="Pfam" id="PF20684"/>
    </source>
</evidence>
<evidence type="ECO:0000313" key="10">
    <source>
        <dbReference type="Proteomes" id="UP000683417"/>
    </source>
</evidence>
<dbReference type="GO" id="GO:0016020">
    <property type="term" value="C:membrane"/>
    <property type="evidence" value="ECO:0007669"/>
    <property type="project" value="UniProtKB-SubCell"/>
</dbReference>
<feature type="compositionally biased region" description="Low complexity" evidence="6">
    <location>
        <begin position="277"/>
        <end position="289"/>
    </location>
</feature>
<dbReference type="PANTHER" id="PTHR33048">
    <property type="entry name" value="PTH11-LIKE INTEGRAL MEMBRANE PROTEIN (AFU_ORTHOLOGUE AFUA_5G11245)"/>
    <property type="match status" value="1"/>
</dbReference>
<accession>A0A9W4CXS2</accession>
<evidence type="ECO:0000256" key="5">
    <source>
        <dbReference type="ARBA" id="ARBA00038359"/>
    </source>
</evidence>
<protein>
    <submittedName>
        <fullName evidence="9">BgTH12-07623</fullName>
    </submittedName>
</protein>
<keyword evidence="3 7" id="KW-1133">Transmembrane helix</keyword>
<dbReference type="AlphaFoldDB" id="A0A9W4CXS2"/>